<organism evidence="2 3">
    <name type="scientific">Plakobranchus ocellatus</name>
    <dbReference type="NCBI Taxonomy" id="259542"/>
    <lineage>
        <taxon>Eukaryota</taxon>
        <taxon>Metazoa</taxon>
        <taxon>Spiralia</taxon>
        <taxon>Lophotrochozoa</taxon>
        <taxon>Mollusca</taxon>
        <taxon>Gastropoda</taxon>
        <taxon>Heterobranchia</taxon>
        <taxon>Euthyneura</taxon>
        <taxon>Panpulmonata</taxon>
        <taxon>Sacoglossa</taxon>
        <taxon>Placobranchoidea</taxon>
        <taxon>Plakobranchidae</taxon>
        <taxon>Plakobranchus</taxon>
    </lineage>
</organism>
<dbReference type="AlphaFoldDB" id="A0AAV4AJE5"/>
<feature type="compositionally biased region" description="Polar residues" evidence="1">
    <location>
        <begin position="203"/>
        <end position="213"/>
    </location>
</feature>
<protein>
    <submittedName>
        <fullName evidence="2">Uncharacterized protein</fullName>
    </submittedName>
</protein>
<proteinExistence type="predicted"/>
<comment type="caution">
    <text evidence="2">The sequence shown here is derived from an EMBL/GenBank/DDBJ whole genome shotgun (WGS) entry which is preliminary data.</text>
</comment>
<gene>
    <name evidence="2" type="ORF">PoB_003389300</name>
</gene>
<feature type="compositionally biased region" description="Polar residues" evidence="1">
    <location>
        <begin position="284"/>
        <end position="293"/>
    </location>
</feature>
<evidence type="ECO:0000313" key="2">
    <source>
        <dbReference type="EMBL" id="GFO07388.1"/>
    </source>
</evidence>
<dbReference type="Proteomes" id="UP000735302">
    <property type="component" value="Unassembled WGS sequence"/>
</dbReference>
<feature type="compositionally biased region" description="Polar residues" evidence="1">
    <location>
        <begin position="108"/>
        <end position="123"/>
    </location>
</feature>
<feature type="region of interest" description="Disordered" evidence="1">
    <location>
        <begin position="108"/>
        <end position="131"/>
    </location>
</feature>
<feature type="region of interest" description="Disordered" evidence="1">
    <location>
        <begin position="203"/>
        <end position="293"/>
    </location>
</feature>
<sequence>MCVFNLIYRAVILHLASFLLPGRLGLGSIFGLIATGMCMFNPYIRGGHPGPAIVLTAWPPGAMIHIWTYHYRYMCMVNPYSRYPAHVEAPFSRGHIVLSCGTGQQGLQSLDSPADASSVTDLSPDSLDGKSIPPMARLAHATRGIGCAMVPGSIDSLKDSIPPHHVSDAGMSYVDDYNQDLQSTGREMPSLTELSEATVVDHNQPQPLQSSPKDQGPPAPTFHPTDGFPQSIFTVKAENNPENKPRRPRNPYGDPRTNARTEDPFPESQWRRRGLAEGSKQVENDTWPSSTLHSLRGLEPRFTTFVRVNCAQFRNRVRQLASRPNYPTSRDLQRDVQRDEEQVMRSVSAIPESFRSGFSAGVNSNCVQ</sequence>
<name>A0AAV4AJE5_9GAST</name>
<reference evidence="2 3" key="1">
    <citation type="journal article" date="2021" name="Elife">
        <title>Chloroplast acquisition without the gene transfer in kleptoplastic sea slugs, Plakobranchus ocellatus.</title>
        <authorList>
            <person name="Maeda T."/>
            <person name="Takahashi S."/>
            <person name="Yoshida T."/>
            <person name="Shimamura S."/>
            <person name="Takaki Y."/>
            <person name="Nagai Y."/>
            <person name="Toyoda A."/>
            <person name="Suzuki Y."/>
            <person name="Arimoto A."/>
            <person name="Ishii H."/>
            <person name="Satoh N."/>
            <person name="Nishiyama T."/>
            <person name="Hasebe M."/>
            <person name="Maruyama T."/>
            <person name="Minagawa J."/>
            <person name="Obokata J."/>
            <person name="Shigenobu S."/>
        </authorList>
    </citation>
    <scope>NUCLEOTIDE SEQUENCE [LARGE SCALE GENOMIC DNA]</scope>
</reference>
<evidence type="ECO:0000256" key="1">
    <source>
        <dbReference type="SAM" id="MobiDB-lite"/>
    </source>
</evidence>
<evidence type="ECO:0000313" key="3">
    <source>
        <dbReference type="Proteomes" id="UP000735302"/>
    </source>
</evidence>
<keyword evidence="3" id="KW-1185">Reference proteome</keyword>
<accession>A0AAV4AJE5</accession>
<dbReference type="EMBL" id="BLXT01003865">
    <property type="protein sequence ID" value="GFO07388.1"/>
    <property type="molecule type" value="Genomic_DNA"/>
</dbReference>